<dbReference type="Proteomes" id="UP000619788">
    <property type="component" value="Unassembled WGS sequence"/>
</dbReference>
<evidence type="ECO:0000259" key="4">
    <source>
        <dbReference type="Pfam" id="PF05065"/>
    </source>
</evidence>
<accession>A0A8J3SLU3</accession>
<reference evidence="5 6" key="1">
    <citation type="submission" date="2021-01" db="EMBL/GenBank/DDBJ databases">
        <title>Whole genome shotgun sequence of Planobispora siamensis NBRC 107568.</title>
        <authorList>
            <person name="Komaki H."/>
            <person name="Tamura T."/>
        </authorList>
    </citation>
    <scope>NUCLEOTIDE SEQUENCE [LARGE SCALE GENOMIC DNA]</scope>
    <source>
        <strain evidence="5 6">NBRC 107568</strain>
    </source>
</reference>
<dbReference type="InterPro" id="IPR024455">
    <property type="entry name" value="Phage_capsid"/>
</dbReference>
<dbReference type="NCBIfam" id="TIGR01554">
    <property type="entry name" value="major_cap_HK97"/>
    <property type="match status" value="1"/>
</dbReference>
<dbReference type="InterPro" id="IPR054612">
    <property type="entry name" value="Phage_capsid-like_C"/>
</dbReference>
<feature type="region of interest" description="Disordered" evidence="3">
    <location>
        <begin position="83"/>
        <end position="114"/>
    </location>
</feature>
<dbReference type="EMBL" id="BOOJ01000023">
    <property type="protein sequence ID" value="GIH91948.1"/>
    <property type="molecule type" value="Genomic_DNA"/>
</dbReference>
<dbReference type="SUPFAM" id="SSF56563">
    <property type="entry name" value="Major capsid protein gp5"/>
    <property type="match status" value="1"/>
</dbReference>
<dbReference type="AlphaFoldDB" id="A0A8J3SLU3"/>
<proteinExistence type="predicted"/>
<dbReference type="Gene3D" id="3.30.2400.10">
    <property type="entry name" value="Major capsid protein gp5"/>
    <property type="match status" value="1"/>
</dbReference>
<name>A0A8J3SLU3_9ACTN</name>
<sequence>MLEFLRQQLAKLLEERAALKTELDAVLTAPRAEQRDLSDEETAAFTEKREAIKAKDAEIEERQKRIAELEEDERREARAAELAVQYGQTGEQRERQTASVSVTGEPETYRKGGQTSYFRDLVRAQLHGSRDAIERLARNDREVAAAMEKRALSTTDGAGGEWVPPLWMINDYIRLARPSRIVANRVRQMALPPGTDSINLPRLATGTAVAEQSTQNTALQNTDATTSSVTAAVATIGGQQVVSLQLIEQSPINIDEVLLQDLAADYAIKLDTFVISNNAANKVGLLNVSGLNAVTYTDASPTAGELYGKIADAIQQIHTGRYMPPTAIFMHPRRWAMLLAALDTAGRPLVTPAANAPQNVIAAVGDVNSEGFVGSLQGLPVFVDPNIPSNLGAGTNEDRIIIARTDDVILFEGTPRAEAFREPLAAQLSVLLRFYNYAAIHASRYAKSISVISGTGLATPTF</sequence>
<feature type="domain" description="Phage capsid-like C-terminal" evidence="4">
    <location>
        <begin position="169"/>
        <end position="441"/>
    </location>
</feature>
<evidence type="ECO:0000256" key="2">
    <source>
        <dbReference type="SAM" id="Coils"/>
    </source>
</evidence>
<feature type="coiled-coil region" evidence="2">
    <location>
        <begin position="2"/>
        <end position="79"/>
    </location>
</feature>
<protein>
    <recommendedName>
        <fullName evidence="4">Phage capsid-like C-terminal domain-containing protein</fullName>
    </recommendedName>
</protein>
<dbReference type="Gene3D" id="3.30.2320.10">
    <property type="entry name" value="hypothetical protein PF0899 domain"/>
    <property type="match status" value="1"/>
</dbReference>
<comment type="subcellular location">
    <subcellularLocation>
        <location evidence="1">Virion</location>
    </subcellularLocation>
</comment>
<dbReference type="RefSeq" id="WP_204064198.1">
    <property type="nucleotide sequence ID" value="NZ_BOOJ01000023.1"/>
</dbReference>
<keyword evidence="2" id="KW-0175">Coiled coil</keyword>
<evidence type="ECO:0000256" key="1">
    <source>
        <dbReference type="ARBA" id="ARBA00004328"/>
    </source>
</evidence>
<evidence type="ECO:0000256" key="3">
    <source>
        <dbReference type="SAM" id="MobiDB-lite"/>
    </source>
</evidence>
<evidence type="ECO:0000313" key="5">
    <source>
        <dbReference type="EMBL" id="GIH91948.1"/>
    </source>
</evidence>
<dbReference type="Pfam" id="PF05065">
    <property type="entry name" value="Phage_capsid"/>
    <property type="match status" value="1"/>
</dbReference>
<gene>
    <name evidence="5" type="ORF">Psi01_25780</name>
</gene>
<evidence type="ECO:0000313" key="6">
    <source>
        <dbReference type="Proteomes" id="UP000619788"/>
    </source>
</evidence>
<keyword evidence="6" id="KW-1185">Reference proteome</keyword>
<organism evidence="5 6">
    <name type="scientific">Planobispora siamensis</name>
    <dbReference type="NCBI Taxonomy" id="936338"/>
    <lineage>
        <taxon>Bacteria</taxon>
        <taxon>Bacillati</taxon>
        <taxon>Actinomycetota</taxon>
        <taxon>Actinomycetes</taxon>
        <taxon>Streptosporangiales</taxon>
        <taxon>Streptosporangiaceae</taxon>
        <taxon>Planobispora</taxon>
    </lineage>
</organism>
<comment type="caution">
    <text evidence="5">The sequence shown here is derived from an EMBL/GenBank/DDBJ whole genome shotgun (WGS) entry which is preliminary data.</text>
</comment>